<dbReference type="GO" id="GO:0016798">
    <property type="term" value="F:hydrolase activity, acting on glycosyl bonds"/>
    <property type="evidence" value="ECO:0007669"/>
    <property type="project" value="UniProtKB-KW"/>
</dbReference>
<evidence type="ECO:0000259" key="1">
    <source>
        <dbReference type="Pfam" id="PF21365"/>
    </source>
</evidence>
<keyword evidence="2" id="KW-0326">Glycosidase</keyword>
<accession>A0A6G0YSU5</accession>
<dbReference type="Proteomes" id="UP000478052">
    <property type="component" value="Unassembled WGS sequence"/>
</dbReference>
<dbReference type="OrthoDB" id="10070917at2759"/>
<dbReference type="PANTHER" id="PTHR43053:SF6">
    <property type="entry name" value="SITS-BINDING PROTEIN"/>
    <property type="match status" value="1"/>
</dbReference>
<dbReference type="Pfam" id="PF21365">
    <property type="entry name" value="Glyco_hydro_31_3rd"/>
    <property type="match status" value="1"/>
</dbReference>
<dbReference type="Gene3D" id="2.60.40.1180">
    <property type="entry name" value="Golgi alpha-mannosidase II"/>
    <property type="match status" value="1"/>
</dbReference>
<dbReference type="PANTHER" id="PTHR43053">
    <property type="entry name" value="GLYCOSIDASE FAMILY 31"/>
    <property type="match status" value="1"/>
</dbReference>
<keyword evidence="3" id="KW-1185">Reference proteome</keyword>
<evidence type="ECO:0000313" key="2">
    <source>
        <dbReference type="EMBL" id="KAF0760656.1"/>
    </source>
</evidence>
<sequence>INPLLKRYVQEALETAVPLIRPLWMLDPSDTTCYIVKDEFSIGEEVIVAPILRPGATEREVYLPAGVWQDGIEGSLRKGSRWIHNYKIPLDKIAWGFAGYLVLSSSVISVLLKSKELIIIGPSIIIYRYHAKDDP</sequence>
<proteinExistence type="predicted"/>
<dbReference type="InterPro" id="IPR050985">
    <property type="entry name" value="Alpha-glycosidase_related"/>
</dbReference>
<feature type="non-terminal residue" evidence="2">
    <location>
        <position position="1"/>
    </location>
</feature>
<dbReference type="Gene3D" id="3.20.20.80">
    <property type="entry name" value="Glycosidases"/>
    <property type="match status" value="1"/>
</dbReference>
<reference evidence="2 3" key="1">
    <citation type="submission" date="2019-08" db="EMBL/GenBank/DDBJ databases">
        <title>Whole genome of Aphis craccivora.</title>
        <authorList>
            <person name="Voronova N.V."/>
            <person name="Shulinski R.S."/>
            <person name="Bandarenka Y.V."/>
            <person name="Zhorov D.G."/>
            <person name="Warner D."/>
        </authorList>
    </citation>
    <scope>NUCLEOTIDE SEQUENCE [LARGE SCALE GENOMIC DNA]</scope>
    <source>
        <strain evidence="2">180601</strain>
        <tissue evidence="2">Whole Body</tissue>
    </source>
</reference>
<comment type="caution">
    <text evidence="2">The sequence shown here is derived from an EMBL/GenBank/DDBJ whole genome shotgun (WGS) entry which is preliminary data.</text>
</comment>
<evidence type="ECO:0000313" key="3">
    <source>
        <dbReference type="Proteomes" id="UP000478052"/>
    </source>
</evidence>
<dbReference type="AlphaFoldDB" id="A0A6G0YSU5"/>
<dbReference type="InterPro" id="IPR013780">
    <property type="entry name" value="Glyco_hydro_b"/>
</dbReference>
<dbReference type="SUPFAM" id="SSF51011">
    <property type="entry name" value="Glycosyl hydrolase domain"/>
    <property type="match status" value="1"/>
</dbReference>
<dbReference type="EMBL" id="VUJU01002614">
    <property type="protein sequence ID" value="KAF0760656.1"/>
    <property type="molecule type" value="Genomic_DNA"/>
</dbReference>
<protein>
    <submittedName>
        <fullName evidence="2">Myogenesis-regulating glycosidase</fullName>
    </submittedName>
</protein>
<feature type="domain" description="Glycosyl hydrolase family 31 C-terminal" evidence="1">
    <location>
        <begin position="17"/>
        <end position="93"/>
    </location>
</feature>
<dbReference type="InterPro" id="IPR048395">
    <property type="entry name" value="Glyco_hydro_31_C"/>
</dbReference>
<organism evidence="2 3">
    <name type="scientific">Aphis craccivora</name>
    <name type="common">Cowpea aphid</name>
    <dbReference type="NCBI Taxonomy" id="307492"/>
    <lineage>
        <taxon>Eukaryota</taxon>
        <taxon>Metazoa</taxon>
        <taxon>Ecdysozoa</taxon>
        <taxon>Arthropoda</taxon>
        <taxon>Hexapoda</taxon>
        <taxon>Insecta</taxon>
        <taxon>Pterygota</taxon>
        <taxon>Neoptera</taxon>
        <taxon>Paraneoptera</taxon>
        <taxon>Hemiptera</taxon>
        <taxon>Sternorrhyncha</taxon>
        <taxon>Aphidomorpha</taxon>
        <taxon>Aphidoidea</taxon>
        <taxon>Aphididae</taxon>
        <taxon>Aphidini</taxon>
        <taxon>Aphis</taxon>
        <taxon>Aphis</taxon>
    </lineage>
</organism>
<gene>
    <name evidence="2" type="ORF">FWK35_00033722</name>
</gene>
<keyword evidence="2" id="KW-0378">Hydrolase</keyword>
<name>A0A6G0YSU5_APHCR</name>